<dbReference type="EMBL" id="ABYS02000001">
    <property type="protein sequence ID" value="EEP21992.1"/>
    <property type="molecule type" value="Genomic_DNA"/>
</dbReference>
<reference evidence="2" key="1">
    <citation type="submission" date="2009-04" db="EMBL/GenBank/DDBJ databases">
        <authorList>
            <person name="Weinstock G."/>
            <person name="Sodergren E."/>
            <person name="Clifton S."/>
            <person name="Fulton L."/>
            <person name="Fulton B."/>
            <person name="Courtney L."/>
            <person name="Fronick C."/>
            <person name="Harrison M."/>
            <person name="Strong C."/>
            <person name="Farmer C."/>
            <person name="Delahaunty K."/>
            <person name="Markovic C."/>
            <person name="Hall O."/>
            <person name="Minx P."/>
            <person name="Tomlinson C."/>
            <person name="Mitreva M."/>
            <person name="Nelson J."/>
            <person name="Hou S."/>
            <person name="Wollam A."/>
            <person name="Pepin K.H."/>
            <person name="Johnson M."/>
            <person name="Bhonagiri V."/>
            <person name="Nash W.E."/>
            <person name="Warren W."/>
            <person name="Chinwalla A."/>
            <person name="Mardis E.R."/>
            <person name="Wilson R.K."/>
        </authorList>
    </citation>
    <scope>NUCLEOTIDE SEQUENCE [LARGE SCALE GENOMIC DNA]</scope>
    <source>
        <strain evidence="2">DSM 20098</strain>
    </source>
</reference>
<dbReference type="InterPro" id="IPR029058">
    <property type="entry name" value="AB_hydrolase_fold"/>
</dbReference>
<comment type="caution">
    <text evidence="2">The sequence shown here is derived from an EMBL/GenBank/DDBJ whole genome shotgun (WGS) entry which is preliminary data.</text>
</comment>
<organism evidence="2 3">
    <name type="scientific">Bifidobacterium angulatum DSM 20098 = JCM 7096</name>
    <dbReference type="NCBI Taxonomy" id="518635"/>
    <lineage>
        <taxon>Bacteria</taxon>
        <taxon>Bacillati</taxon>
        <taxon>Actinomycetota</taxon>
        <taxon>Actinomycetes</taxon>
        <taxon>Bifidobacteriales</taxon>
        <taxon>Bifidobacteriaceae</taxon>
        <taxon>Bifidobacterium</taxon>
    </lineage>
</organism>
<gene>
    <name evidence="2" type="ORF">BIFANG_02110</name>
</gene>
<sequence>MGGTRVGVAPTAAHGTLPYERLISLCTENARHCDADGSKLRSMADLLVRAHSLYSEADWKARQAFNETGQAVTKAAPGWVSLGMFGLILGGLGASWINDGKPKPSAASWVTAPFQEAYLSGIGSLIAGSSLIEGLFSTDEVNQSAGKISKYSAPAKDLAQGNTLTVRRVRSTVDMVGPSTSVAESLEHLRRLGEDKYKLGSGLQYATIAVQRYEREDGTNAWLVTIPGTDGHADSPFGWEQNIELMSDDAEQRKQADSARMVVEAMRKAGIQPDDSVALIGHSQGGIVAAQIAADRADEFNIRHVVTAGSPVANHPIPEKTWVTSIEMNDELVAALDGAQNPQTEHWLTVRGTVTPSAPQMVEDGVIIPSPNPYAAAQVPNASEGQELSHWLRYHQAAYQNASDLGSPAVAKHEQHFAGVIDGNLRETLYYEGRMTR</sequence>
<dbReference type="InterPro" id="IPR012908">
    <property type="entry name" value="PGAP1-ab_dom-like"/>
</dbReference>
<dbReference type="Gene3D" id="3.40.50.1820">
    <property type="entry name" value="alpha/beta hydrolase"/>
    <property type="match status" value="1"/>
</dbReference>
<dbReference type="eggNOG" id="COG1075">
    <property type="taxonomic scope" value="Bacteria"/>
</dbReference>
<dbReference type="Proteomes" id="UP000006408">
    <property type="component" value="Unassembled WGS sequence"/>
</dbReference>
<dbReference type="GO" id="GO:0016788">
    <property type="term" value="F:hydrolase activity, acting on ester bonds"/>
    <property type="evidence" value="ECO:0007669"/>
    <property type="project" value="InterPro"/>
</dbReference>
<dbReference type="AlphaFoldDB" id="C4FCT5"/>
<dbReference type="SUPFAM" id="SSF53474">
    <property type="entry name" value="alpha/beta-Hydrolases"/>
    <property type="match status" value="1"/>
</dbReference>
<dbReference type="PATRIC" id="fig|518635.7.peg.105"/>
<dbReference type="Pfam" id="PF07819">
    <property type="entry name" value="PGAP1"/>
    <property type="match status" value="1"/>
</dbReference>
<name>C4FCT5_9BIFI</name>
<protein>
    <recommendedName>
        <fullName evidence="1">GPI inositol-deacylase PGAP1-like alpha/beta domain-containing protein</fullName>
    </recommendedName>
</protein>
<keyword evidence="3" id="KW-1185">Reference proteome</keyword>
<accession>C4FCT5</accession>
<dbReference type="HOGENOM" id="CLU_532838_0_0_11"/>
<feature type="domain" description="GPI inositol-deacylase PGAP1-like alpha/beta" evidence="1">
    <location>
        <begin position="263"/>
        <end position="337"/>
    </location>
</feature>
<evidence type="ECO:0000259" key="1">
    <source>
        <dbReference type="Pfam" id="PF07819"/>
    </source>
</evidence>
<evidence type="ECO:0000313" key="2">
    <source>
        <dbReference type="EMBL" id="EEP21992.1"/>
    </source>
</evidence>
<proteinExistence type="predicted"/>
<evidence type="ECO:0000313" key="3">
    <source>
        <dbReference type="Proteomes" id="UP000006408"/>
    </source>
</evidence>
<dbReference type="STRING" id="1683.Bang102_001450"/>